<accession>A0AB36I780</accession>
<evidence type="ECO:0000313" key="1">
    <source>
        <dbReference type="EMBL" id="OKX76853.1"/>
    </source>
</evidence>
<name>A0AB36I780_CORGT</name>
<evidence type="ECO:0000313" key="2">
    <source>
        <dbReference type="Proteomes" id="UP000186091"/>
    </source>
</evidence>
<protein>
    <submittedName>
        <fullName evidence="1">Uncharacterized protein</fullName>
    </submittedName>
</protein>
<reference evidence="1 2" key="1">
    <citation type="submission" date="2015-12" db="EMBL/GenBank/DDBJ databases">
        <title>Genome sequence of Corynebacterium AS 1.542.</title>
        <authorList>
            <person name="Yang J."/>
            <person name="Yang S."/>
        </authorList>
    </citation>
    <scope>NUCLEOTIDE SEQUENCE [LARGE SCALE GENOMIC DNA]</scope>
    <source>
        <strain evidence="1 2">AS 1.542</strain>
    </source>
</reference>
<sequence>MITASSQFKDPQQVKFAALPNRSEICVLGDPHTQLWTYNIKDIRHEKANSLIKTLIGNFTSKVK</sequence>
<organism evidence="1 2">
    <name type="scientific">Corynebacterium glutamicum</name>
    <name type="common">Brevibacterium saccharolyticum</name>
    <dbReference type="NCBI Taxonomy" id="1718"/>
    <lineage>
        <taxon>Bacteria</taxon>
        <taxon>Bacillati</taxon>
        <taxon>Actinomycetota</taxon>
        <taxon>Actinomycetes</taxon>
        <taxon>Mycobacteriales</taxon>
        <taxon>Corynebacteriaceae</taxon>
        <taxon>Corynebacterium</taxon>
    </lineage>
</organism>
<comment type="caution">
    <text evidence="1">The sequence shown here is derived from an EMBL/GenBank/DDBJ whole genome shotgun (WGS) entry which is preliminary data.</text>
</comment>
<dbReference type="Proteomes" id="UP000186091">
    <property type="component" value="Unassembled WGS sequence"/>
</dbReference>
<gene>
    <name evidence="1" type="ORF">AUP69_14210</name>
</gene>
<dbReference type="EMBL" id="LOQT01000032">
    <property type="protein sequence ID" value="OKX76853.1"/>
    <property type="molecule type" value="Genomic_DNA"/>
</dbReference>
<proteinExistence type="predicted"/>
<dbReference type="AlphaFoldDB" id="A0AB36I780"/>